<organism evidence="3 4">
    <name type="scientific">Pristionchus entomophagus</name>
    <dbReference type="NCBI Taxonomy" id="358040"/>
    <lineage>
        <taxon>Eukaryota</taxon>
        <taxon>Metazoa</taxon>
        <taxon>Ecdysozoa</taxon>
        <taxon>Nematoda</taxon>
        <taxon>Chromadorea</taxon>
        <taxon>Rhabditida</taxon>
        <taxon>Rhabditina</taxon>
        <taxon>Diplogasteromorpha</taxon>
        <taxon>Diplogasteroidea</taxon>
        <taxon>Neodiplogasteridae</taxon>
        <taxon>Pristionchus</taxon>
    </lineage>
</organism>
<proteinExistence type="predicted"/>
<feature type="non-terminal residue" evidence="3">
    <location>
        <position position="598"/>
    </location>
</feature>
<gene>
    <name evidence="3" type="ORF">PENTCL1PPCAC_28363</name>
</gene>
<reference evidence="3" key="1">
    <citation type="submission" date="2023-10" db="EMBL/GenBank/DDBJ databases">
        <title>Genome assembly of Pristionchus species.</title>
        <authorList>
            <person name="Yoshida K."/>
            <person name="Sommer R.J."/>
        </authorList>
    </citation>
    <scope>NUCLEOTIDE SEQUENCE</scope>
    <source>
        <strain evidence="3">RS0144</strain>
    </source>
</reference>
<dbReference type="AlphaFoldDB" id="A0AAV5UJS8"/>
<dbReference type="Proteomes" id="UP001432027">
    <property type="component" value="Unassembled WGS sequence"/>
</dbReference>
<feature type="signal peptide" evidence="2">
    <location>
        <begin position="1"/>
        <end position="20"/>
    </location>
</feature>
<feature type="compositionally biased region" description="Low complexity" evidence="1">
    <location>
        <begin position="577"/>
        <end position="587"/>
    </location>
</feature>
<keyword evidence="4" id="KW-1185">Reference proteome</keyword>
<evidence type="ECO:0000313" key="4">
    <source>
        <dbReference type="Proteomes" id="UP001432027"/>
    </source>
</evidence>
<sequence>MRRIVLALLPALQLIGATLPQDHLSKDEYADIVRMVFKYIYAHEEICGGILNDERWMPAGTDCFIPCEYTSNVCLLKAHDRSDPHQYCKQLPSRCVAGIRREVGTSYLVPTQAPVDPALYYYGRGPAPTMRSLPEEQLHPIEKEIYEAITMHAQVYMPEKSLKSIERDNQILFDPSSNQVFGPPRSAQTRVPPSQPPAHVPYLLPTESNPYLEQYFRGRKNYLAGTDPLPVSSASQLAAPPRAGNSEGLGNRKKTSAHTILYEGANGEVIARGPSLDQKSPPLPIFLTDDKAASEGRDGTRKLVELSEEQLLGSGFKQSSGATRDQANRGESLSHVSGKRVDLFASCCQWAVAGMCDSHWRKVRHVCTKSCGSMVCEEANGMRACSRVLDVDITECYDSLPKLIGLRRPESSHEAPEFEQSLKDSTKSQIESTSLYLADSVKTRHTSKGREDHPTTTTSKTSSAPSTTAKVTIRPQRRTSTTAPQAKRRSESVVIGNRGPPVKPRFVPKPAKIQHEPSSPILPRIVNAPSAPPIYHSQHCQSQDRPGKANNNSQPSAQKRFNVHNGDFRLPGHATNRGRGNESSSSSPRRRPIPSRNN</sequence>
<feature type="compositionally biased region" description="Low complexity" evidence="1">
    <location>
        <begin position="455"/>
        <end position="470"/>
    </location>
</feature>
<feature type="region of interest" description="Disordered" evidence="1">
    <location>
        <begin position="233"/>
        <end position="254"/>
    </location>
</feature>
<protein>
    <submittedName>
        <fullName evidence="3">Uncharacterized protein</fullName>
    </submittedName>
</protein>
<dbReference type="EMBL" id="BTSX01000006">
    <property type="protein sequence ID" value="GMT06189.1"/>
    <property type="molecule type" value="Genomic_DNA"/>
</dbReference>
<evidence type="ECO:0000313" key="3">
    <source>
        <dbReference type="EMBL" id="GMT06189.1"/>
    </source>
</evidence>
<feature type="region of interest" description="Disordered" evidence="1">
    <location>
        <begin position="408"/>
        <end position="598"/>
    </location>
</feature>
<evidence type="ECO:0000256" key="2">
    <source>
        <dbReference type="SAM" id="SignalP"/>
    </source>
</evidence>
<keyword evidence="2" id="KW-0732">Signal</keyword>
<accession>A0AAV5UJS8</accession>
<feature type="compositionally biased region" description="Basic residues" evidence="1">
    <location>
        <begin position="588"/>
        <end position="598"/>
    </location>
</feature>
<name>A0AAV5UJS8_9BILA</name>
<evidence type="ECO:0000256" key="1">
    <source>
        <dbReference type="SAM" id="MobiDB-lite"/>
    </source>
</evidence>
<feature type="compositionally biased region" description="Polar residues" evidence="1">
    <location>
        <begin position="538"/>
        <end position="559"/>
    </location>
</feature>
<feature type="compositionally biased region" description="Polar residues" evidence="1">
    <location>
        <begin position="176"/>
        <end position="192"/>
    </location>
</feature>
<feature type="chain" id="PRO_5043630130" evidence="2">
    <location>
        <begin position="21"/>
        <end position="598"/>
    </location>
</feature>
<feature type="region of interest" description="Disordered" evidence="1">
    <location>
        <begin position="176"/>
        <end position="195"/>
    </location>
</feature>
<comment type="caution">
    <text evidence="3">The sequence shown here is derived from an EMBL/GenBank/DDBJ whole genome shotgun (WGS) entry which is preliminary data.</text>
</comment>
<feature type="compositionally biased region" description="Basic and acidic residues" evidence="1">
    <location>
        <begin position="408"/>
        <end position="426"/>
    </location>
</feature>